<reference evidence="2" key="1">
    <citation type="submission" date="2019-12" db="EMBL/GenBank/DDBJ databases">
        <title>Endophytic bacteria associated with Panax ginseng seedlings.</title>
        <authorList>
            <person name="Park J.M."/>
            <person name="Shin R."/>
            <person name="Jo S.H."/>
        </authorList>
    </citation>
    <scope>NUCLEOTIDE SEQUENCE [LARGE SCALE GENOMIC DNA]</scope>
    <source>
        <strain evidence="2">PgKB30</strain>
    </source>
</reference>
<accession>A0A6M8MRK7</accession>
<gene>
    <name evidence="1" type="ORF">FX982_02294</name>
</gene>
<dbReference type="Proteomes" id="UP000501989">
    <property type="component" value="Chromosome"/>
</dbReference>
<evidence type="ECO:0000313" key="1">
    <source>
        <dbReference type="EMBL" id="QKF51338.1"/>
    </source>
</evidence>
<dbReference type="EMBL" id="CP053746">
    <property type="protein sequence ID" value="QKF51338.1"/>
    <property type="molecule type" value="Genomic_DNA"/>
</dbReference>
<dbReference type="RefSeq" id="WP_172610715.1">
    <property type="nucleotide sequence ID" value="NZ_CP053746.1"/>
</dbReference>
<dbReference type="KEGG" id="pgg:FX982_02294"/>
<organism evidence="1 2">
    <name type="scientific">Pseudomonas graminis</name>
    <dbReference type="NCBI Taxonomy" id="158627"/>
    <lineage>
        <taxon>Bacteria</taxon>
        <taxon>Pseudomonadati</taxon>
        <taxon>Pseudomonadota</taxon>
        <taxon>Gammaproteobacteria</taxon>
        <taxon>Pseudomonadales</taxon>
        <taxon>Pseudomonadaceae</taxon>
        <taxon>Pseudomonas</taxon>
    </lineage>
</organism>
<keyword evidence="2" id="KW-1185">Reference proteome</keyword>
<proteinExistence type="predicted"/>
<evidence type="ECO:0008006" key="3">
    <source>
        <dbReference type="Google" id="ProtNLM"/>
    </source>
</evidence>
<dbReference type="AlphaFoldDB" id="A0A6M8MRK7"/>
<sequence length="193" mass="21321">MKSMIKALVLILGVSLGGCVSYSQHDLPAVENWPLASQQKSTKPAAYVRFTALHTFNGEQRAGGTNVSAWEKVLIDNFNQSGRFQRVTTDKVESDVYVYASLRNEETGNTGSAILSGITLLVIPTVAHNRLVLETVYKDRDGKVLGRIEKSETVTTWMQLLLVFALPFNQSAEGVIQHLTQSTLEEAVRQKLI</sequence>
<name>A0A6M8MRK7_9PSED</name>
<protein>
    <recommendedName>
        <fullName evidence="3">Lipoprotein</fullName>
    </recommendedName>
</protein>
<dbReference type="PROSITE" id="PS51257">
    <property type="entry name" value="PROKAR_LIPOPROTEIN"/>
    <property type="match status" value="1"/>
</dbReference>
<evidence type="ECO:0000313" key="2">
    <source>
        <dbReference type="Proteomes" id="UP000501989"/>
    </source>
</evidence>